<dbReference type="Proteomes" id="UP001177744">
    <property type="component" value="Unassembled WGS sequence"/>
</dbReference>
<feature type="domain" description="C2H2-type" evidence="11">
    <location>
        <begin position="47"/>
        <end position="74"/>
    </location>
</feature>
<keyword evidence="4" id="KW-0677">Repeat</keyword>
<dbReference type="GO" id="GO:0003677">
    <property type="term" value="F:DNA binding"/>
    <property type="evidence" value="ECO:0007669"/>
    <property type="project" value="UniProtKB-KW"/>
</dbReference>
<dbReference type="InterPro" id="IPR013087">
    <property type="entry name" value="Znf_C2H2_type"/>
</dbReference>
<evidence type="ECO:0000256" key="1">
    <source>
        <dbReference type="ARBA" id="ARBA00004123"/>
    </source>
</evidence>
<dbReference type="PROSITE" id="PS00028">
    <property type="entry name" value="ZINC_FINGER_C2H2_1"/>
    <property type="match status" value="1"/>
</dbReference>
<evidence type="ECO:0000256" key="3">
    <source>
        <dbReference type="ARBA" id="ARBA00022723"/>
    </source>
</evidence>
<evidence type="ECO:0000256" key="10">
    <source>
        <dbReference type="PROSITE-ProRule" id="PRU00042"/>
    </source>
</evidence>
<accession>A0AA40HB64</accession>
<keyword evidence="6" id="KW-0862">Zinc</keyword>
<gene>
    <name evidence="12" type="ORF">QTO34_013003</name>
</gene>
<evidence type="ECO:0000256" key="8">
    <source>
        <dbReference type="ARBA" id="ARBA00023163"/>
    </source>
</evidence>
<dbReference type="PANTHER" id="PTHR14947:SF26">
    <property type="entry name" value="RIKEN CDNA D130040H23 GENE"/>
    <property type="match status" value="1"/>
</dbReference>
<keyword evidence="5 10" id="KW-0863">Zinc-finger</keyword>
<name>A0AA40HB64_CNENI</name>
<dbReference type="PANTHER" id="PTHR14947">
    <property type="entry name" value="ZINC FINGER PROTEIN"/>
    <property type="match status" value="1"/>
</dbReference>
<dbReference type="Gene3D" id="3.30.160.60">
    <property type="entry name" value="Classic Zinc Finger"/>
    <property type="match status" value="2"/>
</dbReference>
<dbReference type="InterPro" id="IPR036236">
    <property type="entry name" value="Znf_C2H2_sf"/>
</dbReference>
<evidence type="ECO:0000256" key="5">
    <source>
        <dbReference type="ARBA" id="ARBA00022771"/>
    </source>
</evidence>
<keyword evidence="8" id="KW-0804">Transcription</keyword>
<comment type="caution">
    <text evidence="12">The sequence shown here is derived from an EMBL/GenBank/DDBJ whole genome shotgun (WGS) entry which is preliminary data.</text>
</comment>
<protein>
    <recommendedName>
        <fullName evidence="11">C2H2-type domain-containing protein</fullName>
    </recommendedName>
</protein>
<dbReference type="GO" id="GO:0008270">
    <property type="term" value="F:zinc ion binding"/>
    <property type="evidence" value="ECO:0007669"/>
    <property type="project" value="UniProtKB-KW"/>
</dbReference>
<keyword evidence="7" id="KW-0238">DNA-binding</keyword>
<evidence type="ECO:0000313" key="12">
    <source>
        <dbReference type="EMBL" id="KAK1327501.1"/>
    </source>
</evidence>
<evidence type="ECO:0000256" key="9">
    <source>
        <dbReference type="ARBA" id="ARBA00023242"/>
    </source>
</evidence>
<dbReference type="PROSITE" id="PS50157">
    <property type="entry name" value="ZINC_FINGER_C2H2_2"/>
    <property type="match status" value="2"/>
</dbReference>
<comment type="similarity">
    <text evidence="2">Belongs to the krueppel C2H2-type zinc-finger protein family.</text>
</comment>
<keyword evidence="3" id="KW-0479">Metal-binding</keyword>
<dbReference type="FunFam" id="3.30.160.60:FF:001933">
    <property type="entry name" value="Zinc finger protein 870"/>
    <property type="match status" value="1"/>
</dbReference>
<dbReference type="AlphaFoldDB" id="A0AA40HB64"/>
<proteinExistence type="inferred from homology"/>
<dbReference type="InterPro" id="IPR039938">
    <property type="entry name" value="Sp4-like"/>
</dbReference>
<dbReference type="SUPFAM" id="SSF57667">
    <property type="entry name" value="beta-beta-alpha zinc fingers"/>
    <property type="match status" value="1"/>
</dbReference>
<feature type="domain" description="C2H2-type" evidence="11">
    <location>
        <begin position="75"/>
        <end position="102"/>
    </location>
</feature>
<keyword evidence="9" id="KW-0539">Nucleus</keyword>
<evidence type="ECO:0000256" key="2">
    <source>
        <dbReference type="ARBA" id="ARBA00006991"/>
    </source>
</evidence>
<keyword evidence="13" id="KW-1185">Reference proteome</keyword>
<dbReference type="EMBL" id="JAULJE010000028">
    <property type="protein sequence ID" value="KAK1327501.1"/>
    <property type="molecule type" value="Genomic_DNA"/>
</dbReference>
<dbReference type="SMART" id="SM00355">
    <property type="entry name" value="ZnF_C2H2"/>
    <property type="match status" value="1"/>
</dbReference>
<evidence type="ECO:0000256" key="7">
    <source>
        <dbReference type="ARBA" id="ARBA00023125"/>
    </source>
</evidence>
<evidence type="ECO:0000313" key="13">
    <source>
        <dbReference type="Proteomes" id="UP001177744"/>
    </source>
</evidence>
<evidence type="ECO:0000256" key="6">
    <source>
        <dbReference type="ARBA" id="ARBA00022833"/>
    </source>
</evidence>
<reference evidence="12" key="1">
    <citation type="submission" date="2023-06" db="EMBL/GenBank/DDBJ databases">
        <title>Reference genome for the Northern bat (Eptesicus nilssonii), a most northern bat species.</title>
        <authorList>
            <person name="Laine V.N."/>
            <person name="Pulliainen A.T."/>
            <person name="Lilley T.M."/>
        </authorList>
    </citation>
    <scope>NUCLEOTIDE SEQUENCE</scope>
    <source>
        <strain evidence="12">BLF_Eptnil</strain>
        <tissue evidence="12">Kidney</tissue>
    </source>
</reference>
<organism evidence="12 13">
    <name type="scientific">Cnephaeus nilssonii</name>
    <name type="common">Northern bat</name>
    <name type="synonym">Eptesicus nilssonii</name>
    <dbReference type="NCBI Taxonomy" id="3371016"/>
    <lineage>
        <taxon>Eukaryota</taxon>
        <taxon>Metazoa</taxon>
        <taxon>Chordata</taxon>
        <taxon>Craniata</taxon>
        <taxon>Vertebrata</taxon>
        <taxon>Euteleostomi</taxon>
        <taxon>Mammalia</taxon>
        <taxon>Eutheria</taxon>
        <taxon>Laurasiatheria</taxon>
        <taxon>Chiroptera</taxon>
        <taxon>Yangochiroptera</taxon>
        <taxon>Vespertilionidae</taxon>
        <taxon>Cnephaeus</taxon>
    </lineage>
</organism>
<dbReference type="GO" id="GO:0005634">
    <property type="term" value="C:nucleus"/>
    <property type="evidence" value="ECO:0007669"/>
    <property type="project" value="UniProtKB-SubCell"/>
</dbReference>
<sequence length="256" mass="29223">MCYLSFNNLLSSHIGLKLYLCQEYEENPYKCKEPEKAFKHHQHIRRHEGSPSGKAFHYSTSLRNHERTHIGEKSYECKQCGKAFSSLSSLGTHKRNHDGQNRFGSVDRASVCGLKGPRFDSGQGHVPWLRAHPRIHERMHTGENPMNVVIMVKLSLIQLPSNVMKELIIKKNPIDVSRWESLPLSSLIESMKEHNVEKSPMTVSNVGKLSDIPLLFEIMKECTLGRNPMNVSNVGKPSVVPHIFKDIKDSWWKEAS</sequence>
<evidence type="ECO:0000259" key="11">
    <source>
        <dbReference type="PROSITE" id="PS50157"/>
    </source>
</evidence>
<comment type="subcellular location">
    <subcellularLocation>
        <location evidence="1">Nucleus</location>
    </subcellularLocation>
</comment>
<dbReference type="Pfam" id="PF13912">
    <property type="entry name" value="zf-C2H2_6"/>
    <property type="match status" value="1"/>
</dbReference>
<evidence type="ECO:0000256" key="4">
    <source>
        <dbReference type="ARBA" id="ARBA00022737"/>
    </source>
</evidence>